<dbReference type="AlphaFoldDB" id="A0A7E4W567"/>
<reference evidence="2" key="2">
    <citation type="submission" date="2020-10" db="UniProtKB">
        <authorList>
            <consortium name="WormBaseParasite"/>
        </authorList>
    </citation>
    <scope>IDENTIFICATION</scope>
</reference>
<reference evidence="1" key="1">
    <citation type="journal article" date="2013" name="Genetics">
        <title>The draft genome and transcriptome of Panagrellus redivivus are shaped by the harsh demands of a free-living lifestyle.</title>
        <authorList>
            <person name="Srinivasan J."/>
            <person name="Dillman A.R."/>
            <person name="Macchietto M.G."/>
            <person name="Heikkinen L."/>
            <person name="Lakso M."/>
            <person name="Fracchia K.M."/>
            <person name="Antoshechkin I."/>
            <person name="Mortazavi A."/>
            <person name="Wong G."/>
            <person name="Sternberg P.W."/>
        </authorList>
    </citation>
    <scope>NUCLEOTIDE SEQUENCE [LARGE SCALE GENOMIC DNA]</scope>
    <source>
        <strain evidence="1">MT8872</strain>
    </source>
</reference>
<name>A0A7E4W567_PANRE</name>
<accession>A0A7E4W567</accession>
<sequence>MDDTTIKPVLDQLTNHFIVVQLEATETQSKVTSISQSPPAADSLHDRRLSLPHTICNFHHEKPGLT</sequence>
<organism evidence="1 2">
    <name type="scientific">Panagrellus redivivus</name>
    <name type="common">Microworm</name>
    <dbReference type="NCBI Taxonomy" id="6233"/>
    <lineage>
        <taxon>Eukaryota</taxon>
        <taxon>Metazoa</taxon>
        <taxon>Ecdysozoa</taxon>
        <taxon>Nematoda</taxon>
        <taxon>Chromadorea</taxon>
        <taxon>Rhabditida</taxon>
        <taxon>Tylenchina</taxon>
        <taxon>Panagrolaimomorpha</taxon>
        <taxon>Panagrolaimoidea</taxon>
        <taxon>Panagrolaimidae</taxon>
        <taxon>Panagrellus</taxon>
    </lineage>
</organism>
<keyword evidence="1" id="KW-1185">Reference proteome</keyword>
<proteinExistence type="predicted"/>
<dbReference type="Proteomes" id="UP000492821">
    <property type="component" value="Unassembled WGS sequence"/>
</dbReference>
<protein>
    <submittedName>
        <fullName evidence="2">Uncharacterized protein</fullName>
    </submittedName>
</protein>
<evidence type="ECO:0000313" key="2">
    <source>
        <dbReference type="WBParaSite" id="Pan_g7511.t1"/>
    </source>
</evidence>
<dbReference type="WBParaSite" id="Pan_g7511.t1">
    <property type="protein sequence ID" value="Pan_g7511.t1"/>
    <property type="gene ID" value="Pan_g7511"/>
</dbReference>
<evidence type="ECO:0000313" key="1">
    <source>
        <dbReference type="Proteomes" id="UP000492821"/>
    </source>
</evidence>